<proteinExistence type="predicted"/>
<evidence type="ECO:0000313" key="2">
    <source>
        <dbReference type="Proteomes" id="UP000245870"/>
    </source>
</evidence>
<sequence>MPARFTHRFKDLPQNTDGCFLSVMLISAWKKIYKSLFVFGVFASEWGTARKYARILTV</sequence>
<dbReference type="AlphaFoldDB" id="A0A2U0UFZ1"/>
<gene>
    <name evidence="1" type="ORF">C7379_106111</name>
</gene>
<dbReference type="EMBL" id="QENY01000006">
    <property type="protein sequence ID" value="PVX56539.1"/>
    <property type="molecule type" value="Genomic_DNA"/>
</dbReference>
<name>A0A2U0UFZ1_9BACT</name>
<accession>A0A2U0UFZ1</accession>
<dbReference type="Proteomes" id="UP000245870">
    <property type="component" value="Unassembled WGS sequence"/>
</dbReference>
<keyword evidence="2" id="KW-1185">Reference proteome</keyword>
<reference evidence="1 2" key="1">
    <citation type="submission" date="2018-05" db="EMBL/GenBank/DDBJ databases">
        <title>Genomic Encyclopedia of Type Strains, Phase IV (KMG-IV): sequencing the most valuable type-strain genomes for metagenomic binning, comparative biology and taxonomic classification.</title>
        <authorList>
            <person name="Goeker M."/>
        </authorList>
    </citation>
    <scope>NUCLEOTIDE SEQUENCE [LARGE SCALE GENOMIC DNA]</scope>
    <source>
        <strain evidence="1 2">DSM 100333</strain>
    </source>
</reference>
<protein>
    <submittedName>
        <fullName evidence="1">Uncharacterized protein</fullName>
    </submittedName>
</protein>
<comment type="caution">
    <text evidence="1">The sequence shown here is derived from an EMBL/GenBank/DDBJ whole genome shotgun (WGS) entry which is preliminary data.</text>
</comment>
<evidence type="ECO:0000313" key="1">
    <source>
        <dbReference type="EMBL" id="PVX56539.1"/>
    </source>
</evidence>
<organism evidence="1 2">
    <name type="scientific">Hallella colorans</name>
    <dbReference type="NCBI Taxonomy" id="1703337"/>
    <lineage>
        <taxon>Bacteria</taxon>
        <taxon>Pseudomonadati</taxon>
        <taxon>Bacteroidota</taxon>
        <taxon>Bacteroidia</taxon>
        <taxon>Bacteroidales</taxon>
        <taxon>Prevotellaceae</taxon>
        <taxon>Hallella</taxon>
    </lineage>
</organism>